<dbReference type="PANTHER" id="PTHR11777">
    <property type="entry name" value="ALANYL-TRNA SYNTHETASE"/>
    <property type="match status" value="1"/>
</dbReference>
<dbReference type="Proteomes" id="UP000196531">
    <property type="component" value="Unassembled WGS sequence"/>
</dbReference>
<dbReference type="SUPFAM" id="SSF50447">
    <property type="entry name" value="Translation proteins"/>
    <property type="match status" value="1"/>
</dbReference>
<dbReference type="EC" id="6.1.1.7" evidence="11"/>
<dbReference type="GO" id="GO:0002161">
    <property type="term" value="F:aminoacyl-tRNA deacylase activity"/>
    <property type="evidence" value="ECO:0007669"/>
    <property type="project" value="TreeGrafter"/>
</dbReference>
<dbReference type="PANTHER" id="PTHR11777:SF9">
    <property type="entry name" value="ALANINE--TRNA LIGASE, CYTOPLASMIC"/>
    <property type="match status" value="1"/>
</dbReference>
<dbReference type="InterPro" id="IPR018165">
    <property type="entry name" value="Ala-tRNA-synth_IIc_core"/>
</dbReference>
<evidence type="ECO:0000256" key="10">
    <source>
        <dbReference type="ARBA" id="ARBA00023146"/>
    </source>
</evidence>
<dbReference type="SMART" id="SM00863">
    <property type="entry name" value="tRNA_SAD"/>
    <property type="match status" value="1"/>
</dbReference>
<evidence type="ECO:0000313" key="13">
    <source>
        <dbReference type="EMBL" id="OUR98722.1"/>
    </source>
</evidence>
<dbReference type="InterPro" id="IPR018163">
    <property type="entry name" value="Thr/Ala-tRNA-synth_IIc_edit"/>
</dbReference>
<dbReference type="Gene3D" id="2.40.30.130">
    <property type="match status" value="1"/>
</dbReference>
<comment type="subcellular location">
    <subcellularLocation>
        <location evidence="11">Cytoplasm</location>
    </subcellularLocation>
</comment>
<dbReference type="FunFam" id="2.40.30.130:FF:000001">
    <property type="entry name" value="Alanine--tRNA ligase"/>
    <property type="match status" value="1"/>
</dbReference>
<dbReference type="Pfam" id="PF01411">
    <property type="entry name" value="tRNA-synt_2c"/>
    <property type="match status" value="1"/>
</dbReference>
<dbReference type="SUPFAM" id="SSF55681">
    <property type="entry name" value="Class II aaRS and biotin synthetases"/>
    <property type="match status" value="1"/>
</dbReference>
<evidence type="ECO:0000256" key="7">
    <source>
        <dbReference type="ARBA" id="ARBA00022840"/>
    </source>
</evidence>
<dbReference type="FunFam" id="3.30.54.20:FF:000001">
    <property type="entry name" value="Alanine--tRNA ligase"/>
    <property type="match status" value="1"/>
</dbReference>
<keyword evidence="9 11" id="KW-0648">Protein biosynthesis</keyword>
<comment type="cofactor">
    <cofactor evidence="11">
        <name>Zn(2+)</name>
        <dbReference type="ChEBI" id="CHEBI:29105"/>
    </cofactor>
    <text evidence="11">Binds 1 zinc ion per subunit.</text>
</comment>
<dbReference type="HAMAP" id="MF_00036_B">
    <property type="entry name" value="Ala_tRNA_synth_B"/>
    <property type="match status" value="1"/>
</dbReference>
<dbReference type="GO" id="GO:0006419">
    <property type="term" value="P:alanyl-tRNA aminoacylation"/>
    <property type="evidence" value="ECO:0007669"/>
    <property type="project" value="UniProtKB-UniRule"/>
</dbReference>
<dbReference type="InterPro" id="IPR050058">
    <property type="entry name" value="Ala-tRNA_ligase"/>
</dbReference>
<dbReference type="PROSITE" id="PS50860">
    <property type="entry name" value="AA_TRNA_LIGASE_II_ALA"/>
    <property type="match status" value="1"/>
</dbReference>
<evidence type="ECO:0000256" key="5">
    <source>
        <dbReference type="ARBA" id="ARBA00022741"/>
    </source>
</evidence>
<accession>A0A1Y5FG86</accession>
<dbReference type="InterPro" id="IPR012947">
    <property type="entry name" value="tRNA_SAD"/>
</dbReference>
<dbReference type="Pfam" id="PF02272">
    <property type="entry name" value="DHHA1"/>
    <property type="match status" value="1"/>
</dbReference>
<organism evidence="13 14">
    <name type="scientific">Halobacteriovorax marinus</name>
    <dbReference type="NCBI Taxonomy" id="97084"/>
    <lineage>
        <taxon>Bacteria</taxon>
        <taxon>Pseudomonadati</taxon>
        <taxon>Bdellovibrionota</taxon>
        <taxon>Bacteriovoracia</taxon>
        <taxon>Bacteriovoracales</taxon>
        <taxon>Halobacteriovoraceae</taxon>
        <taxon>Halobacteriovorax</taxon>
    </lineage>
</organism>
<name>A0A1Y5FG86_9BACT</name>
<dbReference type="InterPro" id="IPR045864">
    <property type="entry name" value="aa-tRNA-synth_II/BPL/LPL"/>
</dbReference>
<dbReference type="Gene3D" id="3.30.54.20">
    <property type="match status" value="1"/>
</dbReference>
<dbReference type="GO" id="GO:0005829">
    <property type="term" value="C:cytosol"/>
    <property type="evidence" value="ECO:0007669"/>
    <property type="project" value="TreeGrafter"/>
</dbReference>
<feature type="binding site" evidence="11">
    <location>
        <position position="569"/>
    </location>
    <ligand>
        <name>Zn(2+)</name>
        <dbReference type="ChEBI" id="CHEBI:29105"/>
    </ligand>
</feature>
<dbReference type="InterPro" id="IPR018162">
    <property type="entry name" value="Ala-tRNA-ligase_IIc_anticod-bd"/>
</dbReference>
<evidence type="ECO:0000256" key="11">
    <source>
        <dbReference type="HAMAP-Rule" id="MF_00036"/>
    </source>
</evidence>
<keyword evidence="7 11" id="KW-0067">ATP-binding</keyword>
<sequence>MKSLNSREIREKFLSYFEKHNHLKIKASSVVPKNDPTLLFINSGMAPLKPYFLGKEEPPQPRLCNFQPCIRTKDIDDVGDRHHLTIFEMMGSWSIGDYYKELACKLAYDLLVDELGFDPKRLYFTVYGGNKEHGIAADNESVEAWKKCGVPADHIIMMGDDNFWGPAGETGPCGPCTEVFFDCGPEYGPEYKPGGHFDDVSRYIEIWNAGVFMELNKQKDGSFKSLPLKSVDTGSGLERLAMVINGHDSVYETDLMQPLMDIAHKLLSSDNSEADMKKARMLTDHIRGAVFILSEGIAPSNEGQGYIPRRLIRKCVAALMARKVEKIDFTEMVNKVFEIMSDFYPHMKNAKEMVTYNLTNEINDFKPIVKTGLELIEKELSTNASSKKLFPGKVAFELVTTHGLPLDVLKSDLSGRSIELDLKGYDKCYEEHRNTSRVISRKGVSADQNQLEELVSTLGESNFKGYENESIESTVSLIIKDGEASESVAEGEEFLFVTEATPFYGESGGQVGDSGVAESGNCSVTIIDTMKVGKVHVHVAKLISGKLAKGESLTLSLDSSVRANIKRNHSGTHLLHAALHKVIGNHAVQKGSLVKSDRLRFDFQHQKAVTKDELDQIEAMANSWIMKNSKTDTDLLDYDAAIEKGAMALFGEKYSTKVRVVSFGSDSVELCGGTHVSRTGDIGLMLITSESSVAKGIRRIEAVTGVEAYKLLQERNLILRKTAEQLSVKPSEFEAKITELKKKSSVKKEVPKKLSAKEAKFDNKKIIEISGAKVFVGQMNADAAVLKDLGDQYLASGDYQIICLAGSDEKTIRAFAWVGDDLKSKVKAGDLLKEVLKPVNGKGGGKPHFAQGGSPNISEIAKIFENISDVENFLKAKL</sequence>
<keyword evidence="2 11" id="KW-0820">tRNA-binding</keyword>
<dbReference type="PRINTS" id="PR00980">
    <property type="entry name" value="TRNASYNTHALA"/>
</dbReference>
<evidence type="ECO:0000256" key="9">
    <source>
        <dbReference type="ARBA" id="ARBA00022917"/>
    </source>
</evidence>
<evidence type="ECO:0000256" key="1">
    <source>
        <dbReference type="ARBA" id="ARBA00008226"/>
    </source>
</evidence>
<evidence type="ECO:0000313" key="14">
    <source>
        <dbReference type="Proteomes" id="UP000196531"/>
    </source>
</evidence>
<dbReference type="SUPFAM" id="SSF101353">
    <property type="entry name" value="Putative anticodon-binding domain of alanyl-tRNA synthetase (AlaRS)"/>
    <property type="match status" value="1"/>
</dbReference>
<keyword evidence="11" id="KW-0963">Cytoplasm</keyword>
<dbReference type="GO" id="GO:0004813">
    <property type="term" value="F:alanine-tRNA ligase activity"/>
    <property type="evidence" value="ECO:0007669"/>
    <property type="project" value="UniProtKB-UniRule"/>
</dbReference>
<dbReference type="InterPro" id="IPR018164">
    <property type="entry name" value="Ala-tRNA-synth_IIc_N"/>
</dbReference>
<dbReference type="InterPro" id="IPR023033">
    <property type="entry name" value="Ala_tRNA_ligase_euk/bac"/>
</dbReference>
<dbReference type="CDD" id="cd00673">
    <property type="entry name" value="AlaRS_core"/>
    <property type="match status" value="1"/>
</dbReference>
<evidence type="ECO:0000259" key="12">
    <source>
        <dbReference type="PROSITE" id="PS50860"/>
    </source>
</evidence>
<comment type="domain">
    <text evidence="11">Consists of three domains; the N-terminal catalytic domain, the editing domain and the C-terminal C-Ala domain. The editing domain removes incorrectly charged amino acids, while the C-Ala domain, along with tRNA(Ala), serves as a bridge to cooperatively bring together the editing and aminoacylation centers thus stimulating deacylation of misacylated tRNAs.</text>
</comment>
<feature type="domain" description="Alanyl-transfer RNA synthetases family profile" evidence="12">
    <location>
        <begin position="4"/>
        <end position="714"/>
    </location>
</feature>
<dbReference type="GO" id="GO:0000049">
    <property type="term" value="F:tRNA binding"/>
    <property type="evidence" value="ECO:0007669"/>
    <property type="project" value="UniProtKB-KW"/>
</dbReference>
<gene>
    <name evidence="11" type="primary">alaS</name>
    <name evidence="13" type="ORF">A9Q84_04730</name>
</gene>
<feature type="binding site" evidence="11">
    <location>
        <position position="573"/>
    </location>
    <ligand>
        <name>Zn(2+)</name>
        <dbReference type="ChEBI" id="CHEBI:29105"/>
    </ligand>
</feature>
<keyword evidence="6 11" id="KW-0862">Zinc</keyword>
<reference evidence="14" key="1">
    <citation type="journal article" date="2017" name="Proc. Natl. Acad. Sci. U.S.A.">
        <title>Simulation of Deepwater Horizon oil plume reveals substrate specialization within a complex community of hydrocarbon-degraders.</title>
        <authorList>
            <person name="Hu P."/>
            <person name="Dubinsky E.A."/>
            <person name="Probst A.J."/>
            <person name="Wang J."/>
            <person name="Sieber C.M.K."/>
            <person name="Tom L.M."/>
            <person name="Gardinali P."/>
            <person name="Banfield J.F."/>
            <person name="Atlas R.M."/>
            <person name="Andersen G.L."/>
        </authorList>
    </citation>
    <scope>NUCLEOTIDE SEQUENCE [LARGE SCALE GENOMIC DNA]</scope>
</reference>
<feature type="binding site" evidence="11">
    <location>
        <position position="671"/>
    </location>
    <ligand>
        <name>Zn(2+)</name>
        <dbReference type="ChEBI" id="CHEBI:29105"/>
    </ligand>
</feature>
<evidence type="ECO:0000256" key="8">
    <source>
        <dbReference type="ARBA" id="ARBA00022884"/>
    </source>
</evidence>
<keyword evidence="4 11" id="KW-0479">Metal-binding</keyword>
<keyword evidence="10 11" id="KW-0030">Aminoacyl-tRNA synthetase</keyword>
<dbReference type="FunFam" id="3.10.310.40:FF:000001">
    <property type="entry name" value="Alanine--tRNA ligase"/>
    <property type="match status" value="1"/>
</dbReference>
<dbReference type="GO" id="GO:0008270">
    <property type="term" value="F:zinc ion binding"/>
    <property type="evidence" value="ECO:0007669"/>
    <property type="project" value="UniProtKB-UniRule"/>
</dbReference>
<evidence type="ECO:0000256" key="4">
    <source>
        <dbReference type="ARBA" id="ARBA00022723"/>
    </source>
</evidence>
<dbReference type="Gene3D" id="3.30.980.10">
    <property type="entry name" value="Threonyl-trna Synthetase, Chain A, domain 2"/>
    <property type="match status" value="1"/>
</dbReference>
<dbReference type="NCBIfam" id="TIGR00344">
    <property type="entry name" value="alaS"/>
    <property type="match status" value="1"/>
</dbReference>
<dbReference type="InterPro" id="IPR003156">
    <property type="entry name" value="DHHA1_dom"/>
</dbReference>
<dbReference type="InterPro" id="IPR009000">
    <property type="entry name" value="Transl_B-barrel_sf"/>
</dbReference>
<evidence type="ECO:0000256" key="3">
    <source>
        <dbReference type="ARBA" id="ARBA00022598"/>
    </source>
</evidence>
<proteinExistence type="inferred from homology"/>
<dbReference type="Gene3D" id="3.30.930.10">
    <property type="entry name" value="Bira Bifunctional Protein, Domain 2"/>
    <property type="match status" value="1"/>
</dbReference>
<comment type="similarity">
    <text evidence="1 11">Belongs to the class-II aminoacyl-tRNA synthetase family.</text>
</comment>
<evidence type="ECO:0000256" key="2">
    <source>
        <dbReference type="ARBA" id="ARBA00022555"/>
    </source>
</evidence>
<dbReference type="FunFam" id="3.30.980.10:FF:000004">
    <property type="entry name" value="Alanine--tRNA ligase, cytoplasmic"/>
    <property type="match status" value="1"/>
</dbReference>
<keyword evidence="5 11" id="KW-0547">Nucleotide-binding</keyword>
<dbReference type="GO" id="GO:0005524">
    <property type="term" value="F:ATP binding"/>
    <property type="evidence" value="ECO:0007669"/>
    <property type="project" value="UniProtKB-UniRule"/>
</dbReference>
<dbReference type="Gene3D" id="3.10.310.40">
    <property type="match status" value="1"/>
</dbReference>
<dbReference type="InterPro" id="IPR002318">
    <property type="entry name" value="Ala-tRNA-lgiase_IIc"/>
</dbReference>
<protein>
    <recommendedName>
        <fullName evidence="11">Alanine--tRNA ligase</fullName>
        <ecNumber evidence="11">6.1.1.7</ecNumber>
    </recommendedName>
    <alternativeName>
        <fullName evidence="11">Alanyl-tRNA synthetase</fullName>
        <shortName evidence="11">AlaRS</shortName>
    </alternativeName>
</protein>
<dbReference type="AlphaFoldDB" id="A0A1Y5FG86"/>
<evidence type="ECO:0000256" key="6">
    <source>
        <dbReference type="ARBA" id="ARBA00022833"/>
    </source>
</evidence>
<comment type="caution">
    <text evidence="13">The sequence shown here is derived from an EMBL/GenBank/DDBJ whole genome shotgun (WGS) entry which is preliminary data.</text>
</comment>
<keyword evidence="8 11" id="KW-0694">RNA-binding</keyword>
<keyword evidence="3 11" id="KW-0436">Ligase</keyword>
<comment type="catalytic activity">
    <reaction evidence="11">
        <text>tRNA(Ala) + L-alanine + ATP = L-alanyl-tRNA(Ala) + AMP + diphosphate</text>
        <dbReference type="Rhea" id="RHEA:12540"/>
        <dbReference type="Rhea" id="RHEA-COMP:9657"/>
        <dbReference type="Rhea" id="RHEA-COMP:9923"/>
        <dbReference type="ChEBI" id="CHEBI:30616"/>
        <dbReference type="ChEBI" id="CHEBI:33019"/>
        <dbReference type="ChEBI" id="CHEBI:57972"/>
        <dbReference type="ChEBI" id="CHEBI:78442"/>
        <dbReference type="ChEBI" id="CHEBI:78497"/>
        <dbReference type="ChEBI" id="CHEBI:456215"/>
        <dbReference type="EC" id="6.1.1.7"/>
    </reaction>
</comment>
<feature type="binding site" evidence="11">
    <location>
        <position position="675"/>
    </location>
    <ligand>
        <name>Zn(2+)</name>
        <dbReference type="ChEBI" id="CHEBI:29105"/>
    </ligand>
</feature>
<comment type="function">
    <text evidence="11">Catalyzes the attachment of alanine to tRNA(Ala) in a two-step reaction: alanine is first activated by ATP to form Ala-AMP and then transferred to the acceptor end of tRNA(Ala). Also edits incorrectly charged Ser-tRNA(Ala) and Gly-tRNA(Ala) via its editing domain.</text>
</comment>
<dbReference type="EMBL" id="MAAO01000004">
    <property type="protein sequence ID" value="OUR98722.1"/>
    <property type="molecule type" value="Genomic_DNA"/>
</dbReference>
<dbReference type="Pfam" id="PF07973">
    <property type="entry name" value="tRNA_SAD"/>
    <property type="match status" value="1"/>
</dbReference>
<dbReference type="SUPFAM" id="SSF55186">
    <property type="entry name" value="ThrRS/AlaRS common domain"/>
    <property type="match status" value="1"/>
</dbReference>